<keyword evidence="1" id="KW-1133">Transmembrane helix</keyword>
<keyword evidence="5" id="KW-1185">Reference proteome</keyword>
<evidence type="ECO:0000313" key="6">
    <source>
        <dbReference type="Proteomes" id="UP000462449"/>
    </source>
</evidence>
<feature type="transmembrane region" description="Helical" evidence="1">
    <location>
        <begin position="69"/>
        <end position="90"/>
    </location>
</feature>
<reference evidence="4 5" key="1">
    <citation type="submission" date="2019-11" db="EMBL/GenBank/DDBJ databases">
        <title>Draft genome sequence of Labilibaculum sp. strain SYP isolated from Black Sea.</title>
        <authorList>
            <person name="Yadav S."/>
            <person name="Villanueva L."/>
        </authorList>
    </citation>
    <scope>NUCLEOTIDE SEQUENCE [LARGE SCALE GENOMIC DNA]</scope>
    <source>
        <strain evidence="4 5">44</strain>
    </source>
</reference>
<comment type="caution">
    <text evidence="3">The sequence shown here is derived from an EMBL/GenBank/DDBJ whole genome shotgun (WGS) entry which is preliminary data.</text>
</comment>
<keyword evidence="1" id="KW-0812">Transmembrane</keyword>
<evidence type="ECO:0000313" key="3">
    <source>
        <dbReference type="EMBL" id="MUP38533.1"/>
    </source>
</evidence>
<feature type="transmembrane region" description="Helical" evidence="1">
    <location>
        <begin position="34"/>
        <end position="57"/>
    </location>
</feature>
<dbReference type="Proteomes" id="UP000462449">
    <property type="component" value="Unassembled WGS sequence"/>
</dbReference>
<feature type="signal peptide" evidence="2">
    <location>
        <begin position="1"/>
        <end position="18"/>
    </location>
</feature>
<evidence type="ECO:0000256" key="1">
    <source>
        <dbReference type="SAM" id="Phobius"/>
    </source>
</evidence>
<dbReference type="AlphaFoldDB" id="A0A425Y090"/>
<proteinExistence type="predicted"/>
<accession>A0A425Y090</accession>
<reference evidence="3 6" key="2">
    <citation type="submission" date="2019-12" db="EMBL/GenBank/DDBJ databases">
        <title>Draft genome sequence of Labilibaculum sp. strain 44 isolated from deep waters of Black Sea.</title>
        <authorList>
            <person name="Yadav S."/>
            <person name="Villanueva L."/>
        </authorList>
    </citation>
    <scope>NUCLEOTIDE SEQUENCE [LARGE SCALE GENOMIC DNA]</scope>
    <source>
        <strain evidence="3 6">44</strain>
    </source>
</reference>
<dbReference type="EMBL" id="QTZN02000026">
    <property type="protein sequence ID" value="MVB07738.1"/>
    <property type="molecule type" value="Genomic_DNA"/>
</dbReference>
<protein>
    <submittedName>
        <fullName evidence="3">EamA-like transporter family protein</fullName>
    </submittedName>
</protein>
<dbReference type="InterPro" id="IPR006750">
    <property type="entry name" value="YdcZ"/>
</dbReference>
<dbReference type="PANTHER" id="PTHR34821:SF2">
    <property type="entry name" value="INNER MEMBRANE PROTEIN YDCZ"/>
    <property type="match status" value="1"/>
</dbReference>
<keyword evidence="1" id="KW-0472">Membrane</keyword>
<dbReference type="PANTHER" id="PTHR34821">
    <property type="entry name" value="INNER MEMBRANE PROTEIN YDCZ"/>
    <property type="match status" value="1"/>
</dbReference>
<gene>
    <name evidence="4" type="ORF">DWB62_011975</name>
    <name evidence="3" type="ORF">GNY23_11975</name>
</gene>
<dbReference type="GO" id="GO:0005886">
    <property type="term" value="C:plasma membrane"/>
    <property type="evidence" value="ECO:0007669"/>
    <property type="project" value="TreeGrafter"/>
</dbReference>
<dbReference type="Proteomes" id="UP000285951">
    <property type="component" value="Unassembled WGS sequence"/>
</dbReference>
<name>A0A425Y090_9BACT</name>
<dbReference type="RefSeq" id="WP_124994595.1">
    <property type="nucleotide sequence ID" value="NZ_JAVCNR010000025.1"/>
</dbReference>
<evidence type="ECO:0000313" key="4">
    <source>
        <dbReference type="EMBL" id="MVB07738.1"/>
    </source>
</evidence>
<feature type="chain" id="PRO_5044603230" evidence="2">
    <location>
        <begin position="19"/>
        <end position="149"/>
    </location>
</feature>
<evidence type="ECO:0000313" key="5">
    <source>
        <dbReference type="Proteomes" id="UP000285951"/>
    </source>
</evidence>
<sequence>MNKLLLLLLAFTGGTALAVQGGLNSQLGTALKNPLLASVIAFFSSTIFAIVFVLLGTKTFPTTDQIKGIPIYLWFTGGFLSMIGVGLYLYTIPKLGISTMISIGLCGQLIFAAIAGHFGWMNLPLEPITLKKSIGILAMISGILITNLK</sequence>
<keyword evidence="2" id="KW-0732">Signal</keyword>
<dbReference type="OrthoDB" id="9097160at2"/>
<dbReference type="Pfam" id="PF04657">
    <property type="entry name" value="DMT_YdcZ"/>
    <property type="match status" value="1"/>
</dbReference>
<dbReference type="EMBL" id="WOTW01000026">
    <property type="protein sequence ID" value="MUP38533.1"/>
    <property type="molecule type" value="Genomic_DNA"/>
</dbReference>
<evidence type="ECO:0000256" key="2">
    <source>
        <dbReference type="SAM" id="SignalP"/>
    </source>
</evidence>
<feature type="transmembrane region" description="Helical" evidence="1">
    <location>
        <begin position="96"/>
        <end position="118"/>
    </location>
</feature>
<organism evidence="3 6">
    <name type="scientific">Labilibaculum euxinus</name>
    <dbReference type="NCBI Taxonomy" id="2686357"/>
    <lineage>
        <taxon>Bacteria</taxon>
        <taxon>Pseudomonadati</taxon>
        <taxon>Bacteroidota</taxon>
        <taxon>Bacteroidia</taxon>
        <taxon>Marinilabiliales</taxon>
        <taxon>Marinifilaceae</taxon>
        <taxon>Labilibaculum</taxon>
    </lineage>
</organism>